<keyword evidence="2" id="KW-1185">Reference proteome</keyword>
<protein>
    <submittedName>
        <fullName evidence="1">Uncharacterized protein</fullName>
    </submittedName>
</protein>
<dbReference type="Proteomes" id="UP000066284">
    <property type="component" value="Chromosome 1"/>
</dbReference>
<dbReference type="InterPro" id="IPR025515">
    <property type="entry name" value="DUF4403"/>
</dbReference>
<reference evidence="2" key="1">
    <citation type="submission" date="2015-09" db="EMBL/GenBank/DDBJ databases">
        <authorList>
            <person name="Daims H."/>
        </authorList>
    </citation>
    <scope>NUCLEOTIDE SEQUENCE [LARGE SCALE GENOMIC DNA]</scope>
</reference>
<gene>
    <name evidence="1" type="ORF">NITINOP_3198</name>
</gene>
<dbReference type="AlphaFoldDB" id="A0A0S4KY45"/>
<organism evidence="1 2">
    <name type="scientific">Candidatus Nitrospira inopinata</name>
    <dbReference type="NCBI Taxonomy" id="1715989"/>
    <lineage>
        <taxon>Bacteria</taxon>
        <taxon>Pseudomonadati</taxon>
        <taxon>Nitrospirota</taxon>
        <taxon>Nitrospiria</taxon>
        <taxon>Nitrospirales</taxon>
        <taxon>Nitrospiraceae</taxon>
        <taxon>Nitrospira</taxon>
    </lineage>
</organism>
<proteinExistence type="predicted"/>
<dbReference type="EMBL" id="LN885086">
    <property type="protein sequence ID" value="CUQ68170.1"/>
    <property type="molecule type" value="Genomic_DNA"/>
</dbReference>
<accession>A0A0S4KY45</accession>
<sequence>MRPAGRSRGIAGRPWSCHRCAIIAMRRSCVVWAVALFFAGCSLGPSRIQPPAPEPFPPAQRPALSATETDSAISFSIRADLSMLNDVLNDEQVIPKRFDRGGTDGKSAQGAMYRYHAEREDFAINAPAAGLYARRDAGAALRDWWKGVELSANVFVSAPLRYKIEMHPKTASVGVPTQCGGGDGGSKQGMLTGSVAIDMTPDFRLVASVADVSVHGVDPCASDRAEEHVVAEEVQKALADSVRGGLQQAVERLNTVTFNDRIEQVWKLLRKPVRLNPDAWLLFNVERVAHGGLASEGRHLHDTIQMIGKPVIVFGDEPTLPSASLPPLDPRPTARGFRVVTDVGMDYQKLSDALTDRLRGERVSNEDRSIIITEVSVRSNGGNQVVMRIDFRGDAEGHAYLVGKPRLNPLTQTLYFENLRYDAATAQQLGKSAKWLFHSSLRGFLATEAVVGVTQATKKMQNLIVPVLNQRLSPDLVMRGKLSSFQGIGVFADEAALQVRVVAEGTLDLLTSGGS</sequence>
<dbReference type="KEGG" id="nio:NITINOP_3198"/>
<evidence type="ECO:0000313" key="1">
    <source>
        <dbReference type="EMBL" id="CUQ68170.1"/>
    </source>
</evidence>
<name>A0A0S4KY45_9BACT</name>
<dbReference type="STRING" id="1715989.NITINOP_3198"/>
<dbReference type="Pfam" id="PF14356">
    <property type="entry name" value="DUF4403"/>
    <property type="match status" value="1"/>
</dbReference>
<evidence type="ECO:0000313" key="2">
    <source>
        <dbReference type="Proteomes" id="UP000066284"/>
    </source>
</evidence>